<dbReference type="EMBL" id="FNGP01000001">
    <property type="protein sequence ID" value="SDL14791.1"/>
    <property type="molecule type" value="Genomic_DNA"/>
</dbReference>
<dbReference type="Gene3D" id="1.10.10.10">
    <property type="entry name" value="Winged helix-like DNA-binding domain superfamily/Winged helix DNA-binding domain"/>
    <property type="match status" value="1"/>
</dbReference>
<keyword evidence="4" id="KW-1185">Reference proteome</keyword>
<dbReference type="PANTHER" id="PTHR34580">
    <property type="match status" value="1"/>
</dbReference>
<dbReference type="InterPro" id="IPR051534">
    <property type="entry name" value="CBASS_pafABC_assoc_protein"/>
</dbReference>
<feature type="domain" description="WYL" evidence="2">
    <location>
        <begin position="165"/>
        <end position="229"/>
    </location>
</feature>
<organism evidence="3 4">
    <name type="scientific">Tessaracoccus oleiagri</name>
    <dbReference type="NCBI Taxonomy" id="686624"/>
    <lineage>
        <taxon>Bacteria</taxon>
        <taxon>Bacillati</taxon>
        <taxon>Actinomycetota</taxon>
        <taxon>Actinomycetes</taxon>
        <taxon>Propionibacteriales</taxon>
        <taxon>Propionibacteriaceae</taxon>
        <taxon>Tessaracoccus</taxon>
    </lineage>
</organism>
<protein>
    <submittedName>
        <fullName evidence="3">HTH domain-containing protein</fullName>
    </submittedName>
</protein>
<proteinExistence type="predicted"/>
<dbReference type="SUPFAM" id="SSF46785">
    <property type="entry name" value="Winged helix' DNA-binding domain"/>
    <property type="match status" value="1"/>
</dbReference>
<sequence>MLAVASDNGMSRFVASFLRGCAVGEVMKRSERLHALSEMLRRSGRRGCTAERLSAEFGVSVRTIKRDITALENSGAPIWSRTGPGGGYGLVAGGTLPPVSVTPVQAVALLAAVSAAPDAPYADLALAGVRKIVDVLDPATRARADELAARIWVEAPKVPRTIRSALEEGMTEQRVLRLRYTSLDGVTTTRDVEPVMFASRNGHWYLIGWCRLRDAMRWFLVSRIEQARVTGAGCSGHDISEIGVPPATARPVNG</sequence>
<dbReference type="InterPro" id="IPR013196">
    <property type="entry name" value="HTH_11"/>
</dbReference>
<dbReference type="PANTHER" id="PTHR34580:SF1">
    <property type="entry name" value="PROTEIN PAFC"/>
    <property type="match status" value="1"/>
</dbReference>
<dbReference type="Proteomes" id="UP000199475">
    <property type="component" value="Unassembled WGS sequence"/>
</dbReference>
<dbReference type="InterPro" id="IPR036390">
    <property type="entry name" value="WH_DNA-bd_sf"/>
</dbReference>
<accession>A0A1G9HP92</accession>
<feature type="domain" description="Helix-turn-helix type 11" evidence="1">
    <location>
        <begin position="32"/>
        <end position="88"/>
    </location>
</feature>
<dbReference type="AlphaFoldDB" id="A0A1G9HP92"/>
<dbReference type="InterPro" id="IPR026881">
    <property type="entry name" value="WYL_dom"/>
</dbReference>
<dbReference type="STRING" id="686624.SAMN04488242_0443"/>
<dbReference type="Pfam" id="PF13280">
    <property type="entry name" value="WYL"/>
    <property type="match status" value="1"/>
</dbReference>
<evidence type="ECO:0000259" key="2">
    <source>
        <dbReference type="Pfam" id="PF13280"/>
    </source>
</evidence>
<evidence type="ECO:0000259" key="1">
    <source>
        <dbReference type="Pfam" id="PF08279"/>
    </source>
</evidence>
<evidence type="ECO:0000313" key="4">
    <source>
        <dbReference type="Proteomes" id="UP000199475"/>
    </source>
</evidence>
<reference evidence="3 4" key="1">
    <citation type="submission" date="2016-10" db="EMBL/GenBank/DDBJ databases">
        <authorList>
            <person name="de Groot N.N."/>
        </authorList>
    </citation>
    <scope>NUCLEOTIDE SEQUENCE [LARGE SCALE GENOMIC DNA]</scope>
    <source>
        <strain evidence="3 4">CGMCC 1.9159</strain>
    </source>
</reference>
<dbReference type="PROSITE" id="PS52050">
    <property type="entry name" value="WYL"/>
    <property type="match status" value="1"/>
</dbReference>
<dbReference type="Pfam" id="PF08279">
    <property type="entry name" value="HTH_11"/>
    <property type="match status" value="1"/>
</dbReference>
<gene>
    <name evidence="3" type="ORF">SAMN04488242_0443</name>
</gene>
<dbReference type="InterPro" id="IPR036388">
    <property type="entry name" value="WH-like_DNA-bd_sf"/>
</dbReference>
<name>A0A1G9HP92_9ACTN</name>
<evidence type="ECO:0000313" key="3">
    <source>
        <dbReference type="EMBL" id="SDL14791.1"/>
    </source>
</evidence>